<dbReference type="AlphaFoldDB" id="A0AAW2ZA54"/>
<dbReference type="EMBL" id="JAOPGA020001148">
    <property type="protein sequence ID" value="KAL0485557.1"/>
    <property type="molecule type" value="Genomic_DNA"/>
</dbReference>
<evidence type="ECO:0000313" key="2">
    <source>
        <dbReference type="Proteomes" id="UP001431209"/>
    </source>
</evidence>
<accession>A0AAW2ZA54</accession>
<proteinExistence type="predicted"/>
<reference evidence="1 2" key="1">
    <citation type="submission" date="2024-03" db="EMBL/GenBank/DDBJ databases">
        <title>The Acrasis kona genome and developmental transcriptomes reveal deep origins of eukaryotic multicellular pathways.</title>
        <authorList>
            <person name="Sheikh S."/>
            <person name="Fu C.-J."/>
            <person name="Brown M.W."/>
            <person name="Baldauf S.L."/>
        </authorList>
    </citation>
    <scope>NUCLEOTIDE SEQUENCE [LARGE SCALE GENOMIC DNA]</scope>
    <source>
        <strain evidence="1 2">ATCC MYA-3509</strain>
    </source>
</reference>
<comment type="caution">
    <text evidence="1">The sequence shown here is derived from an EMBL/GenBank/DDBJ whole genome shotgun (WGS) entry which is preliminary data.</text>
</comment>
<evidence type="ECO:0000313" key="1">
    <source>
        <dbReference type="EMBL" id="KAL0485557.1"/>
    </source>
</evidence>
<name>A0AAW2ZA54_9EUKA</name>
<protein>
    <submittedName>
        <fullName evidence="1">Intermediate capsid protein VP6</fullName>
    </submittedName>
</protein>
<gene>
    <name evidence="1" type="ORF">AKO1_003142</name>
</gene>
<organism evidence="1 2">
    <name type="scientific">Acrasis kona</name>
    <dbReference type="NCBI Taxonomy" id="1008807"/>
    <lineage>
        <taxon>Eukaryota</taxon>
        <taxon>Discoba</taxon>
        <taxon>Heterolobosea</taxon>
        <taxon>Tetramitia</taxon>
        <taxon>Eutetramitia</taxon>
        <taxon>Acrasidae</taxon>
        <taxon>Acrasis</taxon>
    </lineage>
</organism>
<keyword evidence="2" id="KW-1185">Reference proteome</keyword>
<sequence length="335" mass="38126">MHYRTNNHYFCRTTFGYGRGESISCGNEEGMLGNEGYWQCESCLEREEKKKNYNEVCVPDQLQPYERMDRKIGSEYLIHESLISYENTTYAGTATDGTQVVIILENQVIDVDIECENIQSLNSDGVIQVIKHFVPQEKYYKDCYCIIVPRLPNLANTYIPDRYGADKNQVDEQIVRKVALQAAQSYLKMQMNGIAPPHKPTPQYIYIKEDGNFCVATRCARYLSIDGSYRGARFDDDCYIGLSTIGSFGATLLQLVTLCSADTICQQKYIGAQIKKFIMEQNQGKKLQYSQELIDMIVGLWDEKLSFQDVVTTLGSVNGVRRVDNFSDTSIVCSE</sequence>
<dbReference type="Proteomes" id="UP001431209">
    <property type="component" value="Unassembled WGS sequence"/>
</dbReference>